<evidence type="ECO:0000313" key="6">
    <source>
        <dbReference type="Proteomes" id="UP000887561"/>
    </source>
</evidence>
<dbReference type="GO" id="GO:0000077">
    <property type="term" value="P:DNA damage checkpoint signaling"/>
    <property type="evidence" value="ECO:0007669"/>
    <property type="project" value="InterPro"/>
</dbReference>
<dbReference type="GO" id="GO:0006281">
    <property type="term" value="P:DNA repair"/>
    <property type="evidence" value="ECO:0007669"/>
    <property type="project" value="UniProtKB-KW"/>
</dbReference>
<dbReference type="InterPro" id="IPR046938">
    <property type="entry name" value="DNA_clamp_sf"/>
</dbReference>
<dbReference type="Pfam" id="PF02144">
    <property type="entry name" value="Rad1"/>
    <property type="match status" value="2"/>
</dbReference>
<dbReference type="Gene3D" id="3.70.10.10">
    <property type="match status" value="2"/>
</dbReference>
<comment type="similarity">
    <text evidence="2">Belongs to the rad1 family.</text>
</comment>
<keyword evidence="4" id="KW-0234">DNA repair</keyword>
<evidence type="ECO:0000256" key="1">
    <source>
        <dbReference type="ARBA" id="ARBA00004123"/>
    </source>
</evidence>
<evidence type="ECO:0000256" key="4">
    <source>
        <dbReference type="ARBA" id="ARBA00023204"/>
    </source>
</evidence>
<dbReference type="SUPFAM" id="SSF55979">
    <property type="entry name" value="DNA clamp"/>
    <property type="match status" value="2"/>
</dbReference>
<dbReference type="AlphaFoldDB" id="A0A915M2F0"/>
<dbReference type="PANTHER" id="PTHR10870">
    <property type="entry name" value="CELL CYCLE CHECKPOINT PROTEIN RAD1"/>
    <property type="match status" value="1"/>
</dbReference>
<keyword evidence="3" id="KW-0227">DNA damage</keyword>
<evidence type="ECO:0000256" key="3">
    <source>
        <dbReference type="ARBA" id="ARBA00022763"/>
    </source>
</evidence>
<organism evidence="6 7">
    <name type="scientific">Meloidogyne javanica</name>
    <name type="common">Root-knot nematode worm</name>
    <dbReference type="NCBI Taxonomy" id="6303"/>
    <lineage>
        <taxon>Eukaryota</taxon>
        <taxon>Metazoa</taxon>
        <taxon>Ecdysozoa</taxon>
        <taxon>Nematoda</taxon>
        <taxon>Chromadorea</taxon>
        <taxon>Rhabditida</taxon>
        <taxon>Tylenchina</taxon>
        <taxon>Tylenchomorpha</taxon>
        <taxon>Tylenchoidea</taxon>
        <taxon>Meloidogynidae</taxon>
        <taxon>Meloidogyninae</taxon>
        <taxon>Meloidogyne</taxon>
        <taxon>Meloidogyne incognita group</taxon>
    </lineage>
</organism>
<dbReference type="InterPro" id="IPR003021">
    <property type="entry name" value="Rad1_Rec1_Rad17"/>
</dbReference>
<dbReference type="WBParaSite" id="scaffold2816_cov248.g5473">
    <property type="protein sequence ID" value="scaffold2816_cov248.g5473"/>
    <property type="gene ID" value="scaffold2816_cov248.g5473"/>
</dbReference>
<keyword evidence="5" id="KW-0539">Nucleus</keyword>
<reference evidence="7" key="1">
    <citation type="submission" date="2022-11" db="UniProtKB">
        <authorList>
            <consortium name="WormBaseParasite"/>
        </authorList>
    </citation>
    <scope>IDENTIFICATION</scope>
</reference>
<sequence>MSQQQPFLLENDERFSNLSPIHDEIEREAGEDDFVSFSVIDSSEQGHWFEVVKHDAREIYQIVKALAFREYCTLIVNNEGIRVVIDDQHNQQASAYFKYEQFSDYNIRVNVCNLRVPIAVFMEALNMFTGNTSVLRMWYDGEGSPLMMLDFEFTNTYVMCKAILSPTPVKEILRDLDNSAETVMLIFTQNYIAFYTVGELGKIKIELPANAPHTEHLTCKEERVCFQYRSIQIKRLAESVRLSNKVSLRIDQRGVLCVQLLIPQSDQMVFVEFYCIADDDIYHPDTS</sequence>
<dbReference type="GO" id="GO:0030896">
    <property type="term" value="C:checkpoint clamp complex"/>
    <property type="evidence" value="ECO:0007669"/>
    <property type="project" value="TreeGrafter"/>
</dbReference>
<evidence type="ECO:0000313" key="7">
    <source>
        <dbReference type="WBParaSite" id="scaffold2816_cov248.g5473"/>
    </source>
</evidence>
<dbReference type="PRINTS" id="PR01245">
    <property type="entry name" value="RAD1REC1"/>
</dbReference>
<keyword evidence="6" id="KW-1185">Reference proteome</keyword>
<accession>A0A915M2F0</accession>
<dbReference type="PANTHER" id="PTHR10870:SF0">
    <property type="entry name" value="CELL CYCLE CHECKPOINT PROTEIN RAD1"/>
    <property type="match status" value="1"/>
</dbReference>
<comment type="subcellular location">
    <subcellularLocation>
        <location evidence="1">Nucleus</location>
    </subcellularLocation>
</comment>
<name>A0A915M2F0_MELJA</name>
<protein>
    <submittedName>
        <fullName evidence="7">Checkpoint protein</fullName>
    </submittedName>
</protein>
<evidence type="ECO:0000256" key="2">
    <source>
        <dbReference type="ARBA" id="ARBA00010991"/>
    </source>
</evidence>
<evidence type="ECO:0000256" key="5">
    <source>
        <dbReference type="ARBA" id="ARBA00023242"/>
    </source>
</evidence>
<dbReference type="Proteomes" id="UP000887561">
    <property type="component" value="Unplaced"/>
</dbReference>
<proteinExistence type="inferred from homology"/>